<dbReference type="CDD" id="cd06171">
    <property type="entry name" value="Sigma70_r4"/>
    <property type="match status" value="1"/>
</dbReference>
<dbReference type="GO" id="GO:0006352">
    <property type="term" value="P:DNA-templated transcription initiation"/>
    <property type="evidence" value="ECO:0007669"/>
    <property type="project" value="InterPro"/>
</dbReference>
<comment type="similarity">
    <text evidence="1">Belongs to the sigma-70 factor family. ECF subfamily.</text>
</comment>
<evidence type="ECO:0000313" key="8">
    <source>
        <dbReference type="Proteomes" id="UP000199444"/>
    </source>
</evidence>
<dbReference type="SUPFAM" id="SSF88659">
    <property type="entry name" value="Sigma3 and sigma4 domains of RNA polymerase sigma factors"/>
    <property type="match status" value="1"/>
</dbReference>
<dbReference type="InterPro" id="IPR013324">
    <property type="entry name" value="RNA_pol_sigma_r3/r4-like"/>
</dbReference>
<sequence>MTAHSQKVYLLAYSFVKDRGMAEDISQEVFIKCYRHMDKYRGEASVTSWIYRITVNTSKDFLRKNKVVNLIYPRQFFENKLDSESSEEIFMKQNRKDQLLRIIFRLPIKYREILVLYYFHEQKIDEIAVSLNINSNTVRTRLARGRDKLKQKITSFEGE</sequence>
<evidence type="ECO:0000259" key="6">
    <source>
        <dbReference type="Pfam" id="PF08281"/>
    </source>
</evidence>
<dbReference type="GO" id="GO:0016987">
    <property type="term" value="F:sigma factor activity"/>
    <property type="evidence" value="ECO:0007669"/>
    <property type="project" value="UniProtKB-KW"/>
</dbReference>
<dbReference type="InterPro" id="IPR014284">
    <property type="entry name" value="RNA_pol_sigma-70_dom"/>
</dbReference>
<feature type="domain" description="RNA polymerase sigma-70 region 2" evidence="5">
    <location>
        <begin position="2"/>
        <end position="66"/>
    </location>
</feature>
<dbReference type="SUPFAM" id="SSF88946">
    <property type="entry name" value="Sigma2 domain of RNA polymerase sigma factors"/>
    <property type="match status" value="1"/>
</dbReference>
<evidence type="ECO:0000256" key="1">
    <source>
        <dbReference type="ARBA" id="ARBA00010641"/>
    </source>
</evidence>
<keyword evidence="4" id="KW-0804">Transcription</keyword>
<dbReference type="PANTHER" id="PTHR43133:SF60">
    <property type="entry name" value="RNA POLYMERASE SIGMA FACTOR SIGV"/>
    <property type="match status" value="1"/>
</dbReference>
<dbReference type="Pfam" id="PF04542">
    <property type="entry name" value="Sigma70_r2"/>
    <property type="match status" value="1"/>
</dbReference>
<evidence type="ECO:0000259" key="5">
    <source>
        <dbReference type="Pfam" id="PF04542"/>
    </source>
</evidence>
<feature type="domain" description="RNA polymerase sigma factor 70 region 4 type 2" evidence="6">
    <location>
        <begin position="97"/>
        <end position="149"/>
    </location>
</feature>
<dbReference type="EMBL" id="FNKD01000004">
    <property type="protein sequence ID" value="SDR02832.1"/>
    <property type="molecule type" value="Genomic_DNA"/>
</dbReference>
<dbReference type="InterPro" id="IPR039425">
    <property type="entry name" value="RNA_pol_sigma-70-like"/>
</dbReference>
<dbReference type="InterPro" id="IPR007627">
    <property type="entry name" value="RNA_pol_sigma70_r2"/>
</dbReference>
<dbReference type="Gene3D" id="1.10.1740.10">
    <property type="match status" value="1"/>
</dbReference>
<dbReference type="InterPro" id="IPR013325">
    <property type="entry name" value="RNA_pol_sigma_r2"/>
</dbReference>
<gene>
    <name evidence="7" type="ORF">SAMN05216231_3337</name>
</gene>
<keyword evidence="2" id="KW-0805">Transcription regulation</keyword>
<dbReference type="Pfam" id="PF08281">
    <property type="entry name" value="Sigma70_r4_2"/>
    <property type="match status" value="1"/>
</dbReference>
<dbReference type="PANTHER" id="PTHR43133">
    <property type="entry name" value="RNA POLYMERASE ECF-TYPE SIGMA FACTO"/>
    <property type="match status" value="1"/>
</dbReference>
<dbReference type="Gene3D" id="1.10.10.10">
    <property type="entry name" value="Winged helix-like DNA-binding domain superfamily/Winged helix DNA-binding domain"/>
    <property type="match status" value="1"/>
</dbReference>
<accession>A0A1H1FPC2</accession>
<dbReference type="STRING" id="553311.SAMN05216231_3337"/>
<keyword evidence="8" id="KW-1185">Reference proteome</keyword>
<name>A0A1H1FPC2_9BACI</name>
<dbReference type="GO" id="GO:0003677">
    <property type="term" value="F:DNA binding"/>
    <property type="evidence" value="ECO:0007669"/>
    <property type="project" value="InterPro"/>
</dbReference>
<evidence type="ECO:0000313" key="7">
    <source>
        <dbReference type="EMBL" id="SDR02832.1"/>
    </source>
</evidence>
<evidence type="ECO:0000256" key="4">
    <source>
        <dbReference type="ARBA" id="ARBA00023163"/>
    </source>
</evidence>
<protein>
    <submittedName>
        <fullName evidence="7">RNA polymerase, sigma subunit, ECF family</fullName>
    </submittedName>
</protein>
<dbReference type="InterPro" id="IPR013249">
    <property type="entry name" value="RNA_pol_sigma70_r4_t2"/>
</dbReference>
<organism evidence="7 8">
    <name type="scientific">Virgibacillus salinus</name>
    <dbReference type="NCBI Taxonomy" id="553311"/>
    <lineage>
        <taxon>Bacteria</taxon>
        <taxon>Bacillati</taxon>
        <taxon>Bacillota</taxon>
        <taxon>Bacilli</taxon>
        <taxon>Bacillales</taxon>
        <taxon>Bacillaceae</taxon>
        <taxon>Virgibacillus</taxon>
    </lineage>
</organism>
<dbReference type="NCBIfam" id="TIGR02937">
    <property type="entry name" value="sigma70-ECF"/>
    <property type="match status" value="1"/>
</dbReference>
<dbReference type="AlphaFoldDB" id="A0A1H1FPC2"/>
<evidence type="ECO:0000256" key="3">
    <source>
        <dbReference type="ARBA" id="ARBA00023082"/>
    </source>
</evidence>
<proteinExistence type="inferred from homology"/>
<dbReference type="InterPro" id="IPR036388">
    <property type="entry name" value="WH-like_DNA-bd_sf"/>
</dbReference>
<evidence type="ECO:0000256" key="2">
    <source>
        <dbReference type="ARBA" id="ARBA00023015"/>
    </source>
</evidence>
<dbReference type="Proteomes" id="UP000199444">
    <property type="component" value="Unassembled WGS sequence"/>
</dbReference>
<keyword evidence="3" id="KW-0731">Sigma factor</keyword>
<reference evidence="7 8" key="1">
    <citation type="submission" date="2016-10" db="EMBL/GenBank/DDBJ databases">
        <authorList>
            <person name="de Groot N.N."/>
        </authorList>
    </citation>
    <scope>NUCLEOTIDE SEQUENCE [LARGE SCALE GENOMIC DNA]</scope>
    <source>
        <strain evidence="7 8">CGMCC 1.10449</strain>
    </source>
</reference>